<dbReference type="InterPro" id="IPR027417">
    <property type="entry name" value="P-loop_NTPase"/>
</dbReference>
<keyword evidence="1" id="KW-0548">Nucleotidyltransferase</keyword>
<keyword evidence="2" id="KW-1185">Reference proteome</keyword>
<comment type="caution">
    <text evidence="1">The sequence shown here is derived from an EMBL/GenBank/DDBJ whole genome shotgun (WGS) entry which is preliminary data.</text>
</comment>
<evidence type="ECO:0000313" key="2">
    <source>
        <dbReference type="Proteomes" id="UP000318878"/>
    </source>
</evidence>
<dbReference type="EC" id="2.7.7.7" evidence="1"/>
<dbReference type="RefSeq" id="WP_146435522.1">
    <property type="nucleotide sequence ID" value="NZ_SJPF01000005.1"/>
</dbReference>
<dbReference type="Gene3D" id="3.40.50.300">
    <property type="entry name" value="P-loop containing nucleotide triphosphate hydrolases"/>
    <property type="match status" value="1"/>
</dbReference>
<dbReference type="PANTHER" id="PTHR11669">
    <property type="entry name" value="REPLICATION FACTOR C / DNA POLYMERASE III GAMMA-TAU SUBUNIT"/>
    <property type="match status" value="1"/>
</dbReference>
<accession>A0A5C5UWN3</accession>
<name>A0A5C5UWN3_9BACT</name>
<sequence length="357" mass="39146">MSWDQIQGHDAVLEKFRTAVARERLASTFLFVGPPAVGKRKFALKLAEALLCERNGATSLDPCGQCESCVQVRAHSHPDLILVERPANRTRIPVELLIGEGQNRMREGLCHDITLRPYRGGRKVAIIDDADYLNVEGANCLLKTLEEPPPKSVMILLSTSLQRQLPTIRSRSQIIRFSPLPNDVIATLLVEQGAVTDLDEARVLAELGHGSLERAMQVADPELREFRAAFLPRLAVPDFPSVMLAKETAEFVDRAGKEAPPRRARLILVMQFAAEFYEQLMRALCGRPIAGDDVLQKQVERAVGRFTAGPDAAAACLARCVEAEQEVESNANLATLVDAWLDDLAAAGRLGYVPAAP</sequence>
<proteinExistence type="predicted"/>
<dbReference type="InterPro" id="IPR050238">
    <property type="entry name" value="DNA_Rep/Repair_Clamp_Loader"/>
</dbReference>
<protein>
    <submittedName>
        <fullName evidence="1">DNA polymerase III subunit tau</fullName>
        <ecNumber evidence="1">2.7.7.7</ecNumber>
    </submittedName>
</protein>
<reference evidence="1 2" key="1">
    <citation type="submission" date="2019-02" db="EMBL/GenBank/DDBJ databases">
        <title>Deep-cultivation of Planctomycetes and their phenomic and genomic characterization uncovers novel biology.</title>
        <authorList>
            <person name="Wiegand S."/>
            <person name="Jogler M."/>
            <person name="Boedeker C."/>
            <person name="Pinto D."/>
            <person name="Vollmers J."/>
            <person name="Rivas-Marin E."/>
            <person name="Kohn T."/>
            <person name="Peeters S.H."/>
            <person name="Heuer A."/>
            <person name="Rast P."/>
            <person name="Oberbeckmann S."/>
            <person name="Bunk B."/>
            <person name="Jeske O."/>
            <person name="Meyerdierks A."/>
            <person name="Storesund J.E."/>
            <person name="Kallscheuer N."/>
            <person name="Luecker S."/>
            <person name="Lage O.M."/>
            <person name="Pohl T."/>
            <person name="Merkel B.J."/>
            <person name="Hornburger P."/>
            <person name="Mueller R.-W."/>
            <person name="Bruemmer F."/>
            <person name="Labrenz M."/>
            <person name="Spormann A.M."/>
            <person name="Op Den Camp H."/>
            <person name="Overmann J."/>
            <person name="Amann R."/>
            <person name="Jetten M.S.M."/>
            <person name="Mascher T."/>
            <person name="Medema M.H."/>
            <person name="Devos D.P."/>
            <person name="Kaster A.-K."/>
            <person name="Ovreas L."/>
            <person name="Rohde M."/>
            <person name="Galperin M.Y."/>
            <person name="Jogler C."/>
        </authorList>
    </citation>
    <scope>NUCLEOTIDE SEQUENCE [LARGE SCALE GENOMIC DNA]</scope>
    <source>
        <strain evidence="1 2">Enr8</strain>
    </source>
</reference>
<gene>
    <name evidence="1" type="primary">dnaX_2</name>
    <name evidence="1" type="ORF">Enr8_43090</name>
</gene>
<dbReference type="SUPFAM" id="SSF52540">
    <property type="entry name" value="P-loop containing nucleoside triphosphate hydrolases"/>
    <property type="match status" value="1"/>
</dbReference>
<dbReference type="Pfam" id="PF13177">
    <property type="entry name" value="DNA_pol3_delta2"/>
    <property type="match status" value="1"/>
</dbReference>
<dbReference type="EMBL" id="SJPF01000005">
    <property type="protein sequence ID" value="TWT30784.1"/>
    <property type="molecule type" value="Genomic_DNA"/>
</dbReference>
<dbReference type="AlphaFoldDB" id="A0A5C5UWN3"/>
<organism evidence="1 2">
    <name type="scientific">Blastopirellula retiformator</name>
    <dbReference type="NCBI Taxonomy" id="2527970"/>
    <lineage>
        <taxon>Bacteria</taxon>
        <taxon>Pseudomonadati</taxon>
        <taxon>Planctomycetota</taxon>
        <taxon>Planctomycetia</taxon>
        <taxon>Pirellulales</taxon>
        <taxon>Pirellulaceae</taxon>
        <taxon>Blastopirellula</taxon>
    </lineage>
</organism>
<dbReference type="Proteomes" id="UP000318878">
    <property type="component" value="Unassembled WGS sequence"/>
</dbReference>
<dbReference type="GO" id="GO:0003887">
    <property type="term" value="F:DNA-directed DNA polymerase activity"/>
    <property type="evidence" value="ECO:0007669"/>
    <property type="project" value="UniProtKB-EC"/>
</dbReference>
<dbReference type="PANTHER" id="PTHR11669:SF8">
    <property type="entry name" value="DNA POLYMERASE III SUBUNIT DELTA"/>
    <property type="match status" value="1"/>
</dbReference>
<evidence type="ECO:0000313" key="1">
    <source>
        <dbReference type="EMBL" id="TWT30784.1"/>
    </source>
</evidence>
<keyword evidence="1" id="KW-0808">Transferase</keyword>
<dbReference type="OrthoDB" id="9810148at2"/>
<dbReference type="GO" id="GO:0006261">
    <property type="term" value="P:DNA-templated DNA replication"/>
    <property type="evidence" value="ECO:0007669"/>
    <property type="project" value="TreeGrafter"/>
</dbReference>